<name>D6TDV3_KTERA</name>
<dbReference type="EMBL" id="ADVG01000001">
    <property type="protein sequence ID" value="EFH90235.1"/>
    <property type="molecule type" value="Genomic_DNA"/>
</dbReference>
<keyword evidence="2" id="KW-1185">Reference proteome</keyword>
<accession>D6TDV3</accession>
<proteinExistence type="predicted"/>
<gene>
    <name evidence="1" type="ORF">Krac_11847</name>
</gene>
<dbReference type="InParanoid" id="D6TDV3"/>
<sequence length="58" mass="6724">MVLAVGGCQHHPHLLPKTFIKPCQKTPVLKHGDEWRVPFVWERGWKEVLPFYTVTATL</sequence>
<dbReference type="AlphaFoldDB" id="D6TDV3"/>
<evidence type="ECO:0000313" key="1">
    <source>
        <dbReference type="EMBL" id="EFH90235.1"/>
    </source>
</evidence>
<evidence type="ECO:0000313" key="2">
    <source>
        <dbReference type="Proteomes" id="UP000004508"/>
    </source>
</evidence>
<protein>
    <submittedName>
        <fullName evidence="1">Uncharacterized protein</fullName>
    </submittedName>
</protein>
<comment type="caution">
    <text evidence="1">The sequence shown here is derived from an EMBL/GenBank/DDBJ whole genome shotgun (WGS) entry which is preliminary data.</text>
</comment>
<reference evidence="1 2" key="1">
    <citation type="journal article" date="2011" name="Stand. Genomic Sci.">
        <title>Non-contiguous finished genome sequence and contextual data of the filamentous soil bacterium Ktedonobacter racemifer type strain (SOSP1-21).</title>
        <authorList>
            <person name="Chang Y.J."/>
            <person name="Land M."/>
            <person name="Hauser L."/>
            <person name="Chertkov O."/>
            <person name="Del Rio T.G."/>
            <person name="Nolan M."/>
            <person name="Copeland A."/>
            <person name="Tice H."/>
            <person name="Cheng J.F."/>
            <person name="Lucas S."/>
            <person name="Han C."/>
            <person name="Goodwin L."/>
            <person name="Pitluck S."/>
            <person name="Ivanova N."/>
            <person name="Ovchinikova G."/>
            <person name="Pati A."/>
            <person name="Chen A."/>
            <person name="Palaniappan K."/>
            <person name="Mavromatis K."/>
            <person name="Liolios K."/>
            <person name="Brettin T."/>
            <person name="Fiebig A."/>
            <person name="Rohde M."/>
            <person name="Abt B."/>
            <person name="Goker M."/>
            <person name="Detter J.C."/>
            <person name="Woyke T."/>
            <person name="Bristow J."/>
            <person name="Eisen J.A."/>
            <person name="Markowitz V."/>
            <person name="Hugenholtz P."/>
            <person name="Kyrpides N.C."/>
            <person name="Klenk H.P."/>
            <person name="Lapidus A."/>
        </authorList>
    </citation>
    <scope>NUCLEOTIDE SEQUENCE [LARGE SCALE GENOMIC DNA]</scope>
    <source>
        <strain evidence="2">DSM 44963</strain>
    </source>
</reference>
<organism evidence="1 2">
    <name type="scientific">Ktedonobacter racemifer DSM 44963</name>
    <dbReference type="NCBI Taxonomy" id="485913"/>
    <lineage>
        <taxon>Bacteria</taxon>
        <taxon>Bacillati</taxon>
        <taxon>Chloroflexota</taxon>
        <taxon>Ktedonobacteria</taxon>
        <taxon>Ktedonobacterales</taxon>
        <taxon>Ktedonobacteraceae</taxon>
        <taxon>Ktedonobacter</taxon>
    </lineage>
</organism>
<dbReference type="Proteomes" id="UP000004508">
    <property type="component" value="Unassembled WGS sequence"/>
</dbReference>